<keyword evidence="3" id="KW-1185">Reference proteome</keyword>
<feature type="domain" description="F-box" evidence="1">
    <location>
        <begin position="34"/>
        <end position="79"/>
    </location>
</feature>
<evidence type="ECO:0000313" key="3">
    <source>
        <dbReference type="Proteomes" id="UP000313359"/>
    </source>
</evidence>
<dbReference type="STRING" id="1328759.A0A5C2RWM5"/>
<gene>
    <name evidence="2" type="ORF">L227DRAFT_603611</name>
</gene>
<evidence type="ECO:0000313" key="2">
    <source>
        <dbReference type="EMBL" id="RPD55380.1"/>
    </source>
</evidence>
<dbReference type="PROSITE" id="PS50181">
    <property type="entry name" value="FBOX"/>
    <property type="match status" value="1"/>
</dbReference>
<dbReference type="InterPro" id="IPR001810">
    <property type="entry name" value="F-box_dom"/>
</dbReference>
<dbReference type="EMBL" id="ML122296">
    <property type="protein sequence ID" value="RPD55380.1"/>
    <property type="molecule type" value="Genomic_DNA"/>
</dbReference>
<protein>
    <recommendedName>
        <fullName evidence="1">F-box domain-containing protein</fullName>
    </recommendedName>
</protein>
<sequence length="510" mass="57716">MDQGRDRDEHSKLVAVVGTSRMAIAGASASMSPGTSGVILPVELLHIIFESVDRSDLYFIALSSRTLNKIVTPALYSNIDLDLPHTIYACVRTLASVPRRTAFNRDLAGFVETISLRDLNDWIELPSALQRKQRSVVGRRLAKAIPRMKRIRSITCRIRSLPHTLQVFTTLASGAFPHIDAIDMNVCFPSHWSPTLTSPIAGIRGLKILRLDSDDFGSFMCSILTGNYNTLKSLVFTDRLHIVWHAWKSIPSFPALEELGVQVQVLSERAFQDTSSVRRFILPCWDIWDDVAMPSNVLPNLEDVTCYPVQLRAFLLTSASHKRPISTVTLNHLRYERCHRGGCFGMEDRFTPYDFHHNIGPTVQALRFSSAPLRRLSFCVQKLSVSALSDLLPLTDLEYLLIALDMAPGEDDTDDIFALAPLLDRMPRMHTLLLSDVTKKMMNECFAFAHDEAYQRRALAAYDEHSSFLRRVAFTTEFEWEKRQDGWHPWGHVVAEREILSDGEDDESIE</sequence>
<accession>A0A5C2RWM5</accession>
<proteinExistence type="predicted"/>
<reference evidence="2" key="1">
    <citation type="journal article" date="2018" name="Genome Biol. Evol.">
        <title>Genomics and development of Lentinus tigrinus, a white-rot wood-decaying mushroom with dimorphic fruiting bodies.</title>
        <authorList>
            <person name="Wu B."/>
            <person name="Xu Z."/>
            <person name="Knudson A."/>
            <person name="Carlson A."/>
            <person name="Chen N."/>
            <person name="Kovaka S."/>
            <person name="LaButti K."/>
            <person name="Lipzen A."/>
            <person name="Pennachio C."/>
            <person name="Riley R."/>
            <person name="Schakwitz W."/>
            <person name="Umezawa K."/>
            <person name="Ohm R.A."/>
            <person name="Grigoriev I.V."/>
            <person name="Nagy L.G."/>
            <person name="Gibbons J."/>
            <person name="Hibbett D."/>
        </authorList>
    </citation>
    <scope>NUCLEOTIDE SEQUENCE [LARGE SCALE GENOMIC DNA]</scope>
    <source>
        <strain evidence="2">ALCF2SS1-6</strain>
    </source>
</reference>
<dbReference type="AlphaFoldDB" id="A0A5C2RWM5"/>
<dbReference type="Proteomes" id="UP000313359">
    <property type="component" value="Unassembled WGS sequence"/>
</dbReference>
<evidence type="ECO:0000259" key="1">
    <source>
        <dbReference type="PROSITE" id="PS50181"/>
    </source>
</evidence>
<dbReference type="OrthoDB" id="2755565at2759"/>
<organism evidence="2 3">
    <name type="scientific">Lentinus tigrinus ALCF2SS1-6</name>
    <dbReference type="NCBI Taxonomy" id="1328759"/>
    <lineage>
        <taxon>Eukaryota</taxon>
        <taxon>Fungi</taxon>
        <taxon>Dikarya</taxon>
        <taxon>Basidiomycota</taxon>
        <taxon>Agaricomycotina</taxon>
        <taxon>Agaricomycetes</taxon>
        <taxon>Polyporales</taxon>
        <taxon>Polyporaceae</taxon>
        <taxon>Lentinus</taxon>
    </lineage>
</organism>
<name>A0A5C2RWM5_9APHY</name>